<keyword evidence="3" id="KW-0732">Signal</keyword>
<sequence length="263" mass="29277">MRQLDLSSNQLNGTVPESLGQLIALAGFDLSNNLLEGVVYVLHLEKLSELELLFLSLNSLFEYYIPFRIPPFQLKAIGMSSCGVGPQFPEWLQTQKHLTTLIMSNASISDSIPSWFQNLSSTLSYIDLSSNQIHGEYCTSLSILDLSENSLFGKIPTWIGGELSSLKILRLRSNMLNGSIPPDIIDLARNNLSGIIPQCIGNFSGMLVVKQKFLRRRRIQGIHQQIESELTRLSGLIGLNLSENHLKGTTPEDRTDEDIIGFT</sequence>
<keyword evidence="4" id="KW-1133">Transmembrane helix</keyword>
<dbReference type="EMBL" id="JADFTS010000003">
    <property type="protein sequence ID" value="KAF9614204.1"/>
    <property type="molecule type" value="Genomic_DNA"/>
</dbReference>
<organism evidence="7 8">
    <name type="scientific">Coptis chinensis</name>
    <dbReference type="NCBI Taxonomy" id="261450"/>
    <lineage>
        <taxon>Eukaryota</taxon>
        <taxon>Viridiplantae</taxon>
        <taxon>Streptophyta</taxon>
        <taxon>Embryophyta</taxon>
        <taxon>Tracheophyta</taxon>
        <taxon>Spermatophyta</taxon>
        <taxon>Magnoliopsida</taxon>
        <taxon>Ranunculales</taxon>
        <taxon>Ranunculaceae</taxon>
        <taxon>Coptidoideae</taxon>
        <taxon>Coptis</taxon>
    </lineage>
</organism>
<evidence type="ECO:0000313" key="7">
    <source>
        <dbReference type="EMBL" id="KAF9614204.1"/>
    </source>
</evidence>
<dbReference type="PRINTS" id="PR00019">
    <property type="entry name" value="LEURICHRPT"/>
</dbReference>
<evidence type="ECO:0000256" key="2">
    <source>
        <dbReference type="ARBA" id="ARBA00022692"/>
    </source>
</evidence>
<evidence type="ECO:0000256" key="1">
    <source>
        <dbReference type="ARBA" id="ARBA00004479"/>
    </source>
</evidence>
<dbReference type="SUPFAM" id="SSF52058">
    <property type="entry name" value="L domain-like"/>
    <property type="match status" value="1"/>
</dbReference>
<dbReference type="InterPro" id="IPR046956">
    <property type="entry name" value="RLP23-like"/>
</dbReference>
<evidence type="ECO:0000256" key="5">
    <source>
        <dbReference type="ARBA" id="ARBA00023136"/>
    </source>
</evidence>
<dbReference type="Pfam" id="PF00560">
    <property type="entry name" value="LRR_1"/>
    <property type="match status" value="4"/>
</dbReference>
<dbReference type="AlphaFoldDB" id="A0A835IBN1"/>
<dbReference type="InterPro" id="IPR001611">
    <property type="entry name" value="Leu-rich_rpt"/>
</dbReference>
<keyword evidence="6" id="KW-0325">Glycoprotein</keyword>
<accession>A0A835IBN1</accession>
<gene>
    <name evidence="7" type="ORF">IFM89_015712</name>
</gene>
<keyword evidence="2" id="KW-0812">Transmembrane</keyword>
<keyword evidence="8" id="KW-1185">Reference proteome</keyword>
<dbReference type="OrthoDB" id="1060944at2759"/>
<dbReference type="Proteomes" id="UP000631114">
    <property type="component" value="Unassembled WGS sequence"/>
</dbReference>
<evidence type="ECO:0000313" key="8">
    <source>
        <dbReference type="Proteomes" id="UP000631114"/>
    </source>
</evidence>
<name>A0A835IBN1_9MAGN</name>
<dbReference type="InterPro" id="IPR032675">
    <property type="entry name" value="LRR_dom_sf"/>
</dbReference>
<evidence type="ECO:0000256" key="6">
    <source>
        <dbReference type="ARBA" id="ARBA00023180"/>
    </source>
</evidence>
<dbReference type="PANTHER" id="PTHR48063">
    <property type="entry name" value="LRR RECEPTOR-LIKE KINASE"/>
    <property type="match status" value="1"/>
</dbReference>
<dbReference type="Gene3D" id="3.80.10.10">
    <property type="entry name" value="Ribonuclease Inhibitor"/>
    <property type="match status" value="2"/>
</dbReference>
<evidence type="ECO:0000256" key="3">
    <source>
        <dbReference type="ARBA" id="ARBA00022729"/>
    </source>
</evidence>
<keyword evidence="5" id="KW-0472">Membrane</keyword>
<protein>
    <submittedName>
        <fullName evidence="7">Uncharacterized protein</fullName>
    </submittedName>
</protein>
<dbReference type="PANTHER" id="PTHR48063:SF112">
    <property type="entry name" value="RECEPTOR LIKE PROTEIN 30-LIKE"/>
    <property type="match status" value="1"/>
</dbReference>
<reference evidence="7 8" key="1">
    <citation type="submission" date="2020-10" db="EMBL/GenBank/DDBJ databases">
        <title>The Coptis chinensis genome and diversification of protoberbering-type alkaloids.</title>
        <authorList>
            <person name="Wang B."/>
            <person name="Shu S."/>
            <person name="Song C."/>
            <person name="Liu Y."/>
        </authorList>
    </citation>
    <scope>NUCLEOTIDE SEQUENCE [LARGE SCALE GENOMIC DNA]</scope>
    <source>
        <strain evidence="7">HL-2020</strain>
        <tissue evidence="7">Leaf</tissue>
    </source>
</reference>
<evidence type="ECO:0000256" key="4">
    <source>
        <dbReference type="ARBA" id="ARBA00022989"/>
    </source>
</evidence>
<comment type="subcellular location">
    <subcellularLocation>
        <location evidence="1">Membrane</location>
        <topology evidence="1">Single-pass type I membrane protein</topology>
    </subcellularLocation>
</comment>
<comment type="caution">
    <text evidence="7">The sequence shown here is derived from an EMBL/GenBank/DDBJ whole genome shotgun (WGS) entry which is preliminary data.</text>
</comment>
<dbReference type="GO" id="GO:0016020">
    <property type="term" value="C:membrane"/>
    <property type="evidence" value="ECO:0007669"/>
    <property type="project" value="UniProtKB-SubCell"/>
</dbReference>
<proteinExistence type="predicted"/>